<evidence type="ECO:0000313" key="3">
    <source>
        <dbReference type="Proteomes" id="UP000597762"/>
    </source>
</evidence>
<protein>
    <submittedName>
        <fullName evidence="2">Uncharacterized protein</fullName>
    </submittedName>
</protein>
<keyword evidence="1" id="KW-0812">Transmembrane</keyword>
<gene>
    <name evidence="2" type="ORF">SPHA_29268</name>
</gene>
<feature type="transmembrane region" description="Helical" evidence="1">
    <location>
        <begin position="181"/>
        <end position="200"/>
    </location>
</feature>
<dbReference type="AlphaFoldDB" id="A0A812C7Q1"/>
<comment type="caution">
    <text evidence="2">The sequence shown here is derived from an EMBL/GenBank/DDBJ whole genome shotgun (WGS) entry which is preliminary data.</text>
</comment>
<sequence>MYCQYVLIDFLSQLKSSLNKTQFKTETVKYIFLFPLFFPPNLLSHFFYFFSFPCLSFFVFHHSPSFSYLLFFYSNSTFISLSLLSFFLLSHHNSLLLSSFFFFSFPIPSVPLTSQLSSSPFFLFVYHPNCLLPFPVFLLVYCPISAISFHPFYFFLFFLSPILSCLLPSLIIFFSFTLPTLLSPFISFYFFCLLSCPNYHHPVPFFFHLPYQTFCLLFLTAIFHVFISCSQN</sequence>
<dbReference type="Proteomes" id="UP000597762">
    <property type="component" value="Unassembled WGS sequence"/>
</dbReference>
<keyword evidence="1" id="KW-1133">Transmembrane helix</keyword>
<evidence type="ECO:0000313" key="2">
    <source>
        <dbReference type="EMBL" id="CAE1254922.1"/>
    </source>
</evidence>
<feature type="transmembrane region" description="Helical" evidence="1">
    <location>
        <begin position="206"/>
        <end position="227"/>
    </location>
</feature>
<keyword evidence="3" id="KW-1185">Reference proteome</keyword>
<name>A0A812C7Q1_ACAPH</name>
<keyword evidence="1" id="KW-0472">Membrane</keyword>
<reference evidence="2" key="1">
    <citation type="submission" date="2021-01" db="EMBL/GenBank/DDBJ databases">
        <authorList>
            <person name="Li R."/>
            <person name="Bekaert M."/>
        </authorList>
    </citation>
    <scope>NUCLEOTIDE SEQUENCE</scope>
    <source>
        <strain evidence="2">Farmed</strain>
    </source>
</reference>
<proteinExistence type="predicted"/>
<feature type="transmembrane region" description="Helical" evidence="1">
    <location>
        <begin position="95"/>
        <end position="114"/>
    </location>
</feature>
<evidence type="ECO:0000256" key="1">
    <source>
        <dbReference type="SAM" id="Phobius"/>
    </source>
</evidence>
<feature type="transmembrane region" description="Helical" evidence="1">
    <location>
        <begin position="68"/>
        <end position="89"/>
    </location>
</feature>
<accession>A0A812C7Q1</accession>
<organism evidence="2 3">
    <name type="scientific">Acanthosepion pharaonis</name>
    <name type="common">Pharaoh cuttlefish</name>
    <name type="synonym">Sepia pharaonis</name>
    <dbReference type="NCBI Taxonomy" id="158019"/>
    <lineage>
        <taxon>Eukaryota</taxon>
        <taxon>Metazoa</taxon>
        <taxon>Spiralia</taxon>
        <taxon>Lophotrochozoa</taxon>
        <taxon>Mollusca</taxon>
        <taxon>Cephalopoda</taxon>
        <taxon>Coleoidea</taxon>
        <taxon>Decapodiformes</taxon>
        <taxon>Sepiida</taxon>
        <taxon>Sepiina</taxon>
        <taxon>Sepiidae</taxon>
        <taxon>Acanthosepion</taxon>
    </lineage>
</organism>
<dbReference type="EMBL" id="CAHIKZ030001162">
    <property type="protein sequence ID" value="CAE1254922.1"/>
    <property type="molecule type" value="Genomic_DNA"/>
</dbReference>